<accession>A0A1M7ZJV3</accession>
<organism evidence="2 3">
    <name type="scientific">Pseudoxanthobacter soli DSM 19599</name>
    <dbReference type="NCBI Taxonomy" id="1123029"/>
    <lineage>
        <taxon>Bacteria</taxon>
        <taxon>Pseudomonadati</taxon>
        <taxon>Pseudomonadota</taxon>
        <taxon>Alphaproteobacteria</taxon>
        <taxon>Hyphomicrobiales</taxon>
        <taxon>Segnochrobactraceae</taxon>
        <taxon>Pseudoxanthobacter</taxon>
    </lineage>
</organism>
<evidence type="ECO:0000313" key="3">
    <source>
        <dbReference type="Proteomes" id="UP000186406"/>
    </source>
</evidence>
<dbReference type="Proteomes" id="UP000186406">
    <property type="component" value="Unassembled WGS sequence"/>
</dbReference>
<dbReference type="InterPro" id="IPR016181">
    <property type="entry name" value="Acyl_CoA_acyltransferase"/>
</dbReference>
<evidence type="ECO:0000313" key="2">
    <source>
        <dbReference type="EMBL" id="SHO65184.1"/>
    </source>
</evidence>
<dbReference type="InterPro" id="IPR000182">
    <property type="entry name" value="GNAT_dom"/>
</dbReference>
<feature type="domain" description="N-acetyltransferase" evidence="1">
    <location>
        <begin position="43"/>
        <end position="196"/>
    </location>
</feature>
<sequence>MTGLSAGRLSWRGEDYAWHGQGWPELVIETPRLRLRAPGAADVDAFAAELADFDIVRMLARVPWPYSRMDAVSFVTGARADAEGRHGLHLVIEDGNGLAGLVGLSFSPVSLFAPAPELGYWIARSRWGHGIATEAGRGVLAFAFEALGVKAVRSGAFHDNPASLAVQAKLGFEVVGRSHVFCLARGAEVAHIDTMLTRGRFREVGA</sequence>
<dbReference type="Gene3D" id="3.40.630.30">
    <property type="match status" value="1"/>
</dbReference>
<dbReference type="EMBL" id="FRXO01000003">
    <property type="protein sequence ID" value="SHO65184.1"/>
    <property type="molecule type" value="Genomic_DNA"/>
</dbReference>
<evidence type="ECO:0000259" key="1">
    <source>
        <dbReference type="PROSITE" id="PS51186"/>
    </source>
</evidence>
<dbReference type="SUPFAM" id="SSF55729">
    <property type="entry name" value="Acyl-CoA N-acyltransferases (Nat)"/>
    <property type="match status" value="1"/>
</dbReference>
<dbReference type="AlphaFoldDB" id="A0A1M7ZJV3"/>
<keyword evidence="2" id="KW-0808">Transferase</keyword>
<keyword evidence="3" id="KW-1185">Reference proteome</keyword>
<dbReference type="GO" id="GO:0016747">
    <property type="term" value="F:acyltransferase activity, transferring groups other than amino-acyl groups"/>
    <property type="evidence" value="ECO:0007669"/>
    <property type="project" value="InterPro"/>
</dbReference>
<name>A0A1M7ZJV3_9HYPH</name>
<dbReference type="PANTHER" id="PTHR43792:SF16">
    <property type="entry name" value="N-ACETYLTRANSFERASE DOMAIN-CONTAINING PROTEIN"/>
    <property type="match status" value="1"/>
</dbReference>
<protein>
    <submittedName>
        <fullName evidence="2">Protein N-acetyltransferase, RimJ/RimL family</fullName>
    </submittedName>
</protein>
<dbReference type="PROSITE" id="PS51186">
    <property type="entry name" value="GNAT"/>
    <property type="match status" value="1"/>
</dbReference>
<proteinExistence type="predicted"/>
<dbReference type="STRING" id="1123029.SAMN02745172_02023"/>
<dbReference type="PANTHER" id="PTHR43792">
    <property type="entry name" value="GNAT FAMILY, PUTATIVE (AFU_ORTHOLOGUE AFUA_3G00765)-RELATED-RELATED"/>
    <property type="match status" value="1"/>
</dbReference>
<reference evidence="2 3" key="1">
    <citation type="submission" date="2016-12" db="EMBL/GenBank/DDBJ databases">
        <authorList>
            <person name="Song W.-J."/>
            <person name="Kurnit D.M."/>
        </authorList>
    </citation>
    <scope>NUCLEOTIDE SEQUENCE [LARGE SCALE GENOMIC DNA]</scope>
    <source>
        <strain evidence="2 3">DSM 19599</strain>
    </source>
</reference>
<dbReference type="RefSeq" id="WP_175563669.1">
    <property type="nucleotide sequence ID" value="NZ_FRXO01000003.1"/>
</dbReference>
<dbReference type="Pfam" id="PF13302">
    <property type="entry name" value="Acetyltransf_3"/>
    <property type="match status" value="1"/>
</dbReference>
<gene>
    <name evidence="2" type="ORF">SAMN02745172_02023</name>
</gene>
<dbReference type="InterPro" id="IPR051531">
    <property type="entry name" value="N-acetyltransferase"/>
</dbReference>